<dbReference type="SUPFAM" id="SSF52540">
    <property type="entry name" value="P-loop containing nucleoside triphosphate hydrolases"/>
    <property type="match status" value="1"/>
</dbReference>
<dbReference type="KEGG" id="als:DJ013_17950"/>
<dbReference type="InterPro" id="IPR027417">
    <property type="entry name" value="P-loop_NTPase"/>
</dbReference>
<sequence>MKENLNVKEAYKNFALKLFNRINQEWQKDKLVIGICGESGSGKTVTGLGLKEVFESKNHKVTYLQMDDYFHLPPHANHENRLKSFDNVGQHEVNLKQLEEHIHCFLNDEDAVGQECDFTKNKFVEKLLIFKEKNVLIVEGTYLGESKNLDVLTFIDRDYKQTLKNRIERGRESFDPFIEKVLEIEHHIIKKYKKRSDIIIDPNYNIENTYA</sequence>
<dbReference type="Gene3D" id="3.40.50.300">
    <property type="entry name" value="P-loop containing nucleotide triphosphate hydrolases"/>
    <property type="match status" value="1"/>
</dbReference>
<protein>
    <recommendedName>
        <fullName evidence="1">Phosphoribulokinase/uridine kinase domain-containing protein</fullName>
    </recommendedName>
</protein>
<organism evidence="2 3">
    <name type="scientific">Arcticibacterium luteifluviistationis</name>
    <dbReference type="NCBI Taxonomy" id="1784714"/>
    <lineage>
        <taxon>Bacteria</taxon>
        <taxon>Pseudomonadati</taxon>
        <taxon>Bacteroidota</taxon>
        <taxon>Cytophagia</taxon>
        <taxon>Cytophagales</taxon>
        <taxon>Leadbetterellaceae</taxon>
        <taxon>Arcticibacterium</taxon>
    </lineage>
</organism>
<dbReference type="Pfam" id="PF00485">
    <property type="entry name" value="PRK"/>
    <property type="match status" value="1"/>
</dbReference>
<dbReference type="PANTHER" id="PTHR10285">
    <property type="entry name" value="URIDINE KINASE"/>
    <property type="match status" value="1"/>
</dbReference>
<name>A0A2Z4GFE0_9BACT</name>
<dbReference type="GO" id="GO:0005524">
    <property type="term" value="F:ATP binding"/>
    <property type="evidence" value="ECO:0007669"/>
    <property type="project" value="InterPro"/>
</dbReference>
<dbReference type="InterPro" id="IPR006083">
    <property type="entry name" value="PRK/URK"/>
</dbReference>
<accession>A0A2Z4GFE0</accession>
<evidence type="ECO:0000313" key="3">
    <source>
        <dbReference type="Proteomes" id="UP000249873"/>
    </source>
</evidence>
<reference evidence="2 3" key="1">
    <citation type="submission" date="2018-05" db="EMBL/GenBank/DDBJ databases">
        <title>Complete genome sequence of Arcticibacterium luteifluviistationis SM1504T, a cytophagaceae bacterium isolated from Arctic surface seawater.</title>
        <authorList>
            <person name="Li Y."/>
            <person name="Qin Q.-L."/>
        </authorList>
    </citation>
    <scope>NUCLEOTIDE SEQUENCE [LARGE SCALE GENOMIC DNA]</scope>
    <source>
        <strain evidence="2 3">SM1504</strain>
    </source>
</reference>
<proteinExistence type="predicted"/>
<dbReference type="RefSeq" id="WP_111373318.1">
    <property type="nucleotide sequence ID" value="NZ_CP029480.1"/>
</dbReference>
<dbReference type="Proteomes" id="UP000249873">
    <property type="component" value="Chromosome"/>
</dbReference>
<evidence type="ECO:0000313" key="2">
    <source>
        <dbReference type="EMBL" id="AWV99950.1"/>
    </source>
</evidence>
<gene>
    <name evidence="2" type="ORF">DJ013_17950</name>
</gene>
<dbReference type="GO" id="GO:0016301">
    <property type="term" value="F:kinase activity"/>
    <property type="evidence" value="ECO:0007669"/>
    <property type="project" value="InterPro"/>
</dbReference>
<dbReference type="EMBL" id="CP029480">
    <property type="protein sequence ID" value="AWV99950.1"/>
    <property type="molecule type" value="Genomic_DNA"/>
</dbReference>
<keyword evidence="3" id="KW-1185">Reference proteome</keyword>
<evidence type="ECO:0000259" key="1">
    <source>
        <dbReference type="Pfam" id="PF00485"/>
    </source>
</evidence>
<dbReference type="OrthoDB" id="1249303at2"/>
<feature type="domain" description="Phosphoribulokinase/uridine kinase" evidence="1">
    <location>
        <begin position="32"/>
        <end position="172"/>
    </location>
</feature>
<dbReference type="AlphaFoldDB" id="A0A2Z4GFE0"/>